<dbReference type="GO" id="GO:0016810">
    <property type="term" value="F:hydrolase activity, acting on carbon-nitrogen (but not peptide) bonds"/>
    <property type="evidence" value="ECO:0007669"/>
    <property type="project" value="InterPro"/>
</dbReference>
<dbReference type="EMBL" id="BART01024041">
    <property type="protein sequence ID" value="GAG99836.1"/>
    <property type="molecule type" value="Genomic_DNA"/>
</dbReference>
<dbReference type="SUPFAM" id="SSF51338">
    <property type="entry name" value="Composite domain of metallo-dependent hydrolases"/>
    <property type="match status" value="1"/>
</dbReference>
<dbReference type="AlphaFoldDB" id="X1DTU0"/>
<dbReference type="InterPro" id="IPR011059">
    <property type="entry name" value="Metal-dep_hydrolase_composite"/>
</dbReference>
<proteinExistence type="predicted"/>
<name>X1DTU0_9ZZZZ</name>
<feature type="non-terminal residue" evidence="1">
    <location>
        <position position="45"/>
    </location>
</feature>
<evidence type="ECO:0000313" key="1">
    <source>
        <dbReference type="EMBL" id="GAG99836.1"/>
    </source>
</evidence>
<organism evidence="1">
    <name type="scientific">marine sediment metagenome</name>
    <dbReference type="NCBI Taxonomy" id="412755"/>
    <lineage>
        <taxon>unclassified sequences</taxon>
        <taxon>metagenomes</taxon>
        <taxon>ecological metagenomes</taxon>
    </lineage>
</organism>
<comment type="caution">
    <text evidence="1">The sequence shown here is derived from an EMBL/GenBank/DDBJ whole genome shotgun (WGS) entry which is preliminary data.</text>
</comment>
<protein>
    <submittedName>
        <fullName evidence="1">Uncharacterized protein</fullName>
    </submittedName>
</protein>
<reference evidence="1" key="1">
    <citation type="journal article" date="2014" name="Front. Microbiol.">
        <title>High frequency of phylogenetically diverse reductive dehalogenase-homologous genes in deep subseafloor sedimentary metagenomes.</title>
        <authorList>
            <person name="Kawai M."/>
            <person name="Futagami T."/>
            <person name="Toyoda A."/>
            <person name="Takaki Y."/>
            <person name="Nishi S."/>
            <person name="Hori S."/>
            <person name="Arai W."/>
            <person name="Tsubouchi T."/>
            <person name="Morono Y."/>
            <person name="Uchiyama I."/>
            <person name="Ito T."/>
            <person name="Fujiyama A."/>
            <person name="Inagaki F."/>
            <person name="Takami H."/>
        </authorList>
    </citation>
    <scope>NUCLEOTIDE SEQUENCE</scope>
    <source>
        <strain evidence="1">Expedition CK06-06</strain>
    </source>
</reference>
<gene>
    <name evidence="1" type="ORF">S01H4_43549</name>
</gene>
<accession>X1DTU0</accession>
<sequence length="45" mass="5077">MYNLCIKNGFIITPYQNFYGSVLINNGYVGALVDHSMLLPQAKRV</sequence>